<dbReference type="AlphaFoldDB" id="A0A9P9WMD5"/>
<dbReference type="SUPFAM" id="SSF52047">
    <property type="entry name" value="RNI-like"/>
    <property type="match status" value="1"/>
</dbReference>
<gene>
    <name evidence="2" type="ORF">JX265_006405</name>
</gene>
<dbReference type="EMBL" id="JAFIMR010000014">
    <property type="protein sequence ID" value="KAI1870235.1"/>
    <property type="molecule type" value="Genomic_DNA"/>
</dbReference>
<feature type="region of interest" description="Disordered" evidence="1">
    <location>
        <begin position="557"/>
        <end position="592"/>
    </location>
</feature>
<accession>A0A9P9WMD5</accession>
<name>A0A9P9WMD5_9PEZI</name>
<reference evidence="2" key="1">
    <citation type="submission" date="2021-03" db="EMBL/GenBank/DDBJ databases">
        <title>Revisited historic fungal species revealed as producer of novel bioactive compounds through whole genome sequencing and comparative genomics.</title>
        <authorList>
            <person name="Vignolle G.A."/>
            <person name="Hochenegger N."/>
            <person name="Mach R.L."/>
            <person name="Mach-Aigner A.R."/>
            <person name="Javad Rahimi M."/>
            <person name="Salim K.A."/>
            <person name="Chan C.M."/>
            <person name="Lim L.B.L."/>
            <person name="Cai F."/>
            <person name="Druzhinina I.S."/>
            <person name="U'Ren J.M."/>
            <person name="Derntl C."/>
        </authorList>
    </citation>
    <scope>NUCLEOTIDE SEQUENCE</scope>
    <source>
        <strain evidence="2">TUCIM 5799</strain>
    </source>
</reference>
<sequence>MRAEYKGGRKALHDCPASATIPADKSTMLPPEIWISIAECCVANHYCDKNALLNLRTVSRLFNDAIRPYALRTLQLEFTRLDRVSQRRRRPLDGDALRGMGHLCKALYLDMMLIRDEGEILYLGNIFRNVPSMDSFVTTLYDRYCMNENSFTEVEYRESLGYMLERTMDVEAVRLNLPFQLISKHCQASTMLLGNTFEALAQRPEDSKTLKTLVLENMTDIGIVKLWRNPRDVKNIIDTFVDLKHLLISVRRHDDARYHVISFQQRLWEMIGKAGKLESLCLVSLNMDEQPFEVVRHSSQRDCTLSDWHFKSIPTVRKPPKSVLPYLTSLELRRVEIHPCGFLSLFKCFGSSLKELILNHVYLKTCYNSYAPDHFLRTLWIGLPNERPQQNHRWIAVALREMDVQLQVCRATNLGYDQYLVGLEPAAWSNYDLVDPSGLGRSLEERFVEVVTGVKQPSNVDGSAVEYWPEEEAQTWAHANKERPLNTTRLAWDAAAYMKEPENNTTSRWQKSIDGYFPNCNQFTLDELHRFADTACEGMNELNRRCAQGFDALEPSYREEDVGDDQLLEPDNSPGPAIPPAPFSFSVDSDED</sequence>
<keyword evidence="3" id="KW-1185">Reference proteome</keyword>
<comment type="caution">
    <text evidence="2">The sequence shown here is derived from an EMBL/GenBank/DDBJ whole genome shotgun (WGS) entry which is preliminary data.</text>
</comment>
<evidence type="ECO:0000313" key="2">
    <source>
        <dbReference type="EMBL" id="KAI1870235.1"/>
    </source>
</evidence>
<proteinExistence type="predicted"/>
<dbReference type="Proteomes" id="UP000829685">
    <property type="component" value="Unassembled WGS sequence"/>
</dbReference>
<protein>
    <submittedName>
        <fullName evidence="2">Uncharacterized protein</fullName>
    </submittedName>
</protein>
<evidence type="ECO:0000256" key="1">
    <source>
        <dbReference type="SAM" id="MobiDB-lite"/>
    </source>
</evidence>
<organism evidence="2 3">
    <name type="scientific">Neoarthrinium moseri</name>
    <dbReference type="NCBI Taxonomy" id="1658444"/>
    <lineage>
        <taxon>Eukaryota</taxon>
        <taxon>Fungi</taxon>
        <taxon>Dikarya</taxon>
        <taxon>Ascomycota</taxon>
        <taxon>Pezizomycotina</taxon>
        <taxon>Sordariomycetes</taxon>
        <taxon>Xylariomycetidae</taxon>
        <taxon>Amphisphaeriales</taxon>
        <taxon>Apiosporaceae</taxon>
        <taxon>Neoarthrinium</taxon>
    </lineage>
</organism>
<evidence type="ECO:0000313" key="3">
    <source>
        <dbReference type="Proteomes" id="UP000829685"/>
    </source>
</evidence>